<dbReference type="GO" id="GO:0001216">
    <property type="term" value="F:DNA-binding transcription activator activity"/>
    <property type="evidence" value="ECO:0007669"/>
    <property type="project" value="InterPro"/>
</dbReference>
<dbReference type="PANTHER" id="PTHR32248">
    <property type="entry name" value="RNA POLYMERASE SIGMA-54 FACTOR"/>
    <property type="match status" value="1"/>
</dbReference>
<dbReference type="InterPro" id="IPR038709">
    <property type="entry name" value="RpoN_core-bd_sf"/>
</dbReference>
<accession>A0A381XAJ2</accession>
<feature type="compositionally biased region" description="Acidic residues" evidence="1">
    <location>
        <begin position="21"/>
        <end position="46"/>
    </location>
</feature>
<sequence>VSNLEEKILDELESNPVLDQSESDEDAETVEAEQEVDYEEDPDEYEPANIYDNNQSKDRNIPMAEQVDFVEGLVRQLDGLNFDYWERAIAEEILWNLDENGYLGVDPILIADRYDQSDNDVESVLQKVQQLEPAGIAARDLQDCLLRQLLGKEQTIAYQIVSEYFD</sequence>
<proteinExistence type="predicted"/>
<dbReference type="EMBL" id="UINC01014494">
    <property type="protein sequence ID" value="SVA61779.1"/>
    <property type="molecule type" value="Genomic_DNA"/>
</dbReference>
<evidence type="ECO:0000313" key="3">
    <source>
        <dbReference type="EMBL" id="SVA61779.1"/>
    </source>
</evidence>
<dbReference type="Pfam" id="PF04963">
    <property type="entry name" value="Sigma54_CBD"/>
    <property type="match status" value="1"/>
</dbReference>
<evidence type="ECO:0000256" key="1">
    <source>
        <dbReference type="SAM" id="MobiDB-lite"/>
    </source>
</evidence>
<dbReference type="Gene3D" id="1.10.10.1330">
    <property type="entry name" value="RNA polymerase sigma-54 factor, core-binding domain"/>
    <property type="match status" value="1"/>
</dbReference>
<dbReference type="AlphaFoldDB" id="A0A381XAJ2"/>
<evidence type="ECO:0000259" key="2">
    <source>
        <dbReference type="Pfam" id="PF04963"/>
    </source>
</evidence>
<dbReference type="InterPro" id="IPR007046">
    <property type="entry name" value="RNA_pol_sigma_54_core-bd"/>
</dbReference>
<feature type="non-terminal residue" evidence="3">
    <location>
        <position position="1"/>
    </location>
</feature>
<feature type="region of interest" description="Disordered" evidence="1">
    <location>
        <begin position="1"/>
        <end position="57"/>
    </location>
</feature>
<feature type="compositionally biased region" description="Basic and acidic residues" evidence="1">
    <location>
        <begin position="1"/>
        <end position="10"/>
    </location>
</feature>
<gene>
    <name evidence="3" type="ORF">METZ01_LOCUS114633</name>
</gene>
<name>A0A381XAJ2_9ZZZZ</name>
<organism evidence="3">
    <name type="scientific">marine metagenome</name>
    <dbReference type="NCBI Taxonomy" id="408172"/>
    <lineage>
        <taxon>unclassified sequences</taxon>
        <taxon>metagenomes</taxon>
        <taxon>ecological metagenomes</taxon>
    </lineage>
</organism>
<dbReference type="InterPro" id="IPR000394">
    <property type="entry name" value="RNA_pol_sigma_54"/>
</dbReference>
<reference evidence="3" key="1">
    <citation type="submission" date="2018-05" db="EMBL/GenBank/DDBJ databases">
        <authorList>
            <person name="Lanie J.A."/>
            <person name="Ng W.-L."/>
            <person name="Kazmierczak K.M."/>
            <person name="Andrzejewski T.M."/>
            <person name="Davidsen T.M."/>
            <person name="Wayne K.J."/>
            <person name="Tettelin H."/>
            <person name="Glass J.I."/>
            <person name="Rusch D."/>
            <person name="Podicherti R."/>
            <person name="Tsui H.-C.T."/>
            <person name="Winkler M.E."/>
        </authorList>
    </citation>
    <scope>NUCLEOTIDE SEQUENCE</scope>
</reference>
<feature type="non-terminal residue" evidence="3">
    <location>
        <position position="166"/>
    </location>
</feature>
<dbReference type="GO" id="GO:0003677">
    <property type="term" value="F:DNA binding"/>
    <property type="evidence" value="ECO:0007669"/>
    <property type="project" value="InterPro"/>
</dbReference>
<feature type="domain" description="RNA polymerase sigma factor 54 core-binding" evidence="2">
    <location>
        <begin position="64"/>
        <end position="166"/>
    </location>
</feature>
<dbReference type="GO" id="GO:0016987">
    <property type="term" value="F:sigma factor activity"/>
    <property type="evidence" value="ECO:0007669"/>
    <property type="project" value="InterPro"/>
</dbReference>
<dbReference type="PANTHER" id="PTHR32248:SF4">
    <property type="entry name" value="RNA POLYMERASE SIGMA-54 FACTOR"/>
    <property type="match status" value="1"/>
</dbReference>
<dbReference type="GO" id="GO:0006352">
    <property type="term" value="P:DNA-templated transcription initiation"/>
    <property type="evidence" value="ECO:0007669"/>
    <property type="project" value="InterPro"/>
</dbReference>
<protein>
    <recommendedName>
        <fullName evidence="2">RNA polymerase sigma factor 54 core-binding domain-containing protein</fullName>
    </recommendedName>
</protein>